<reference evidence="2" key="1">
    <citation type="submission" date="2022-12" db="EMBL/GenBank/DDBJ databases">
        <title>Genome assemblies of Blomia tropicalis.</title>
        <authorList>
            <person name="Cui Y."/>
        </authorList>
    </citation>
    <scope>NUCLEOTIDE SEQUENCE</scope>
    <source>
        <tissue evidence="2">Adult mites</tissue>
    </source>
</reference>
<evidence type="ECO:0000256" key="1">
    <source>
        <dbReference type="SAM" id="MobiDB-lite"/>
    </source>
</evidence>
<protein>
    <submittedName>
        <fullName evidence="2">Uncharacterized protein</fullName>
    </submittedName>
</protein>
<organism evidence="2 3">
    <name type="scientific">Blomia tropicalis</name>
    <name type="common">Mite</name>
    <dbReference type="NCBI Taxonomy" id="40697"/>
    <lineage>
        <taxon>Eukaryota</taxon>
        <taxon>Metazoa</taxon>
        <taxon>Ecdysozoa</taxon>
        <taxon>Arthropoda</taxon>
        <taxon>Chelicerata</taxon>
        <taxon>Arachnida</taxon>
        <taxon>Acari</taxon>
        <taxon>Acariformes</taxon>
        <taxon>Sarcoptiformes</taxon>
        <taxon>Astigmata</taxon>
        <taxon>Glycyphagoidea</taxon>
        <taxon>Echimyopodidae</taxon>
        <taxon>Blomia</taxon>
    </lineage>
</organism>
<evidence type="ECO:0000313" key="2">
    <source>
        <dbReference type="EMBL" id="KAJ6223631.1"/>
    </source>
</evidence>
<dbReference type="EMBL" id="JAPWDV010000001">
    <property type="protein sequence ID" value="KAJ6223631.1"/>
    <property type="molecule type" value="Genomic_DNA"/>
</dbReference>
<keyword evidence="3" id="KW-1185">Reference proteome</keyword>
<feature type="compositionally biased region" description="Acidic residues" evidence="1">
    <location>
        <begin position="119"/>
        <end position="128"/>
    </location>
</feature>
<name>A0A9Q0RRZ5_BLOTA</name>
<comment type="caution">
    <text evidence="2">The sequence shown here is derived from an EMBL/GenBank/DDBJ whole genome shotgun (WGS) entry which is preliminary data.</text>
</comment>
<sequence>MLLGLLSPAICAQRSTIIGRQRNSAPNIIPKDKTEKTWERLLKMKSNEKKVKRKTSRLMFQNWLTNDSCDNANDLDHQHSNRNGNNNNQQNCCVRSNVVVIIDSVSPTKSFEYNHNDDDNGCEEDEEKDFVSSPPPVHISDADASNDEELDQIASIDTHYN</sequence>
<evidence type="ECO:0000313" key="3">
    <source>
        <dbReference type="Proteomes" id="UP001142055"/>
    </source>
</evidence>
<dbReference type="Proteomes" id="UP001142055">
    <property type="component" value="Chromosome 1"/>
</dbReference>
<feature type="region of interest" description="Disordered" evidence="1">
    <location>
        <begin position="109"/>
        <end position="161"/>
    </location>
</feature>
<accession>A0A9Q0RRZ5</accession>
<gene>
    <name evidence="2" type="ORF">RDWZM_002176</name>
</gene>
<dbReference type="AlphaFoldDB" id="A0A9Q0RRZ5"/>
<proteinExistence type="predicted"/>